<name>A0ABD2PJA3_9PLAT</name>
<evidence type="ECO:0000256" key="2">
    <source>
        <dbReference type="PROSITE-ProRule" id="PRU00059"/>
    </source>
</evidence>
<accession>A0ABD2PJA3</accession>
<evidence type="ECO:0000313" key="5">
    <source>
        <dbReference type="Proteomes" id="UP001626550"/>
    </source>
</evidence>
<evidence type="ECO:0000256" key="1">
    <source>
        <dbReference type="ARBA" id="ARBA00023157"/>
    </source>
</evidence>
<proteinExistence type="predicted"/>
<gene>
    <name evidence="4" type="ORF">Ciccas_013937</name>
</gene>
<dbReference type="PROSITE" id="PS01180">
    <property type="entry name" value="CUB"/>
    <property type="match status" value="1"/>
</dbReference>
<evidence type="ECO:0000259" key="3">
    <source>
        <dbReference type="PROSITE" id="PS01180"/>
    </source>
</evidence>
<protein>
    <recommendedName>
        <fullName evidence="3">CUB domain-containing protein</fullName>
    </recommendedName>
</protein>
<keyword evidence="5" id="KW-1185">Reference proteome</keyword>
<dbReference type="Proteomes" id="UP001626550">
    <property type="component" value="Unassembled WGS sequence"/>
</dbReference>
<organism evidence="4 5">
    <name type="scientific">Cichlidogyrus casuarinus</name>
    <dbReference type="NCBI Taxonomy" id="1844966"/>
    <lineage>
        <taxon>Eukaryota</taxon>
        <taxon>Metazoa</taxon>
        <taxon>Spiralia</taxon>
        <taxon>Lophotrochozoa</taxon>
        <taxon>Platyhelminthes</taxon>
        <taxon>Monogenea</taxon>
        <taxon>Monopisthocotylea</taxon>
        <taxon>Dactylogyridea</taxon>
        <taxon>Ancyrocephalidae</taxon>
        <taxon>Cichlidogyrus</taxon>
    </lineage>
</organism>
<dbReference type="SUPFAM" id="SSF49854">
    <property type="entry name" value="Spermadhesin, CUB domain"/>
    <property type="match status" value="1"/>
</dbReference>
<evidence type="ECO:0000313" key="4">
    <source>
        <dbReference type="EMBL" id="KAL3307546.1"/>
    </source>
</evidence>
<dbReference type="InterPro" id="IPR035914">
    <property type="entry name" value="Sperma_CUB_dom_sf"/>
</dbReference>
<reference evidence="4 5" key="1">
    <citation type="submission" date="2024-11" db="EMBL/GenBank/DDBJ databases">
        <title>Adaptive evolution of stress response genes in parasites aligns with host niche diversity.</title>
        <authorList>
            <person name="Hahn C."/>
            <person name="Resl P."/>
        </authorList>
    </citation>
    <scope>NUCLEOTIDE SEQUENCE [LARGE SCALE GENOMIC DNA]</scope>
    <source>
        <strain evidence="4">EGGRZ-B1_66</strain>
        <tissue evidence="4">Body</tissue>
    </source>
</reference>
<keyword evidence="1" id="KW-1015">Disulfide bond</keyword>
<comment type="caution">
    <text evidence="2">Lacks conserved residue(s) required for the propagation of feature annotation.</text>
</comment>
<sequence>YSNHSASCQGTFDEEINLITSPNYPNNYNGGESCLWLIQSRDQDRAVTLTFEEFT</sequence>
<comment type="caution">
    <text evidence="4">The sequence shown here is derived from an EMBL/GenBank/DDBJ whole genome shotgun (WGS) entry which is preliminary data.</text>
</comment>
<dbReference type="Gene3D" id="2.60.120.290">
    <property type="entry name" value="Spermadhesin, CUB domain"/>
    <property type="match status" value="1"/>
</dbReference>
<dbReference type="Pfam" id="PF00431">
    <property type="entry name" value="CUB"/>
    <property type="match status" value="1"/>
</dbReference>
<dbReference type="AlphaFoldDB" id="A0ABD2PJA3"/>
<dbReference type="InterPro" id="IPR000859">
    <property type="entry name" value="CUB_dom"/>
</dbReference>
<dbReference type="EMBL" id="JBJKFK010007088">
    <property type="protein sequence ID" value="KAL3307546.1"/>
    <property type="molecule type" value="Genomic_DNA"/>
</dbReference>
<feature type="domain" description="CUB" evidence="3">
    <location>
        <begin position="8"/>
        <end position="55"/>
    </location>
</feature>
<feature type="non-terminal residue" evidence="4">
    <location>
        <position position="1"/>
    </location>
</feature>
<feature type="non-terminal residue" evidence="4">
    <location>
        <position position="55"/>
    </location>
</feature>